<dbReference type="Proteomes" id="UP001176961">
    <property type="component" value="Unassembled WGS sequence"/>
</dbReference>
<proteinExistence type="predicted"/>
<dbReference type="AlphaFoldDB" id="A0AA36GJA7"/>
<comment type="caution">
    <text evidence="1">The sequence shown here is derived from an EMBL/GenBank/DDBJ whole genome shotgun (WGS) entry which is preliminary data.</text>
</comment>
<gene>
    <name evidence="1" type="ORF">CYNAS_LOCUS3664</name>
</gene>
<sequence length="171" mass="20093">MHQFYVFFILPAVLSARRHDCTSHRTFTEIIKNSNWTCKGEPNGRKLHDLVLRRIGWPPFWRQHEYSKEMADVACAVAHGECPPRNLKIWNMTFGRHDLSKYKWSNFSGNFLDAYVDVAFQLIKNIYNLTHQTYWSTEAYGPGMQWWDPDVIPFKFGCANNTKKLACAAEW</sequence>
<evidence type="ECO:0000313" key="1">
    <source>
        <dbReference type="EMBL" id="CAJ0591681.1"/>
    </source>
</evidence>
<name>A0AA36GJA7_CYLNA</name>
<accession>A0AA36GJA7</accession>
<evidence type="ECO:0000313" key="2">
    <source>
        <dbReference type="Proteomes" id="UP001176961"/>
    </source>
</evidence>
<reference evidence="1" key="1">
    <citation type="submission" date="2023-07" db="EMBL/GenBank/DDBJ databases">
        <authorList>
            <consortium name="CYATHOMIX"/>
        </authorList>
    </citation>
    <scope>NUCLEOTIDE SEQUENCE</scope>
    <source>
        <strain evidence="1">N/A</strain>
    </source>
</reference>
<dbReference type="EMBL" id="CATQJL010000001">
    <property type="protein sequence ID" value="CAJ0591681.1"/>
    <property type="molecule type" value="Genomic_DNA"/>
</dbReference>
<keyword evidence="2" id="KW-1185">Reference proteome</keyword>
<protein>
    <submittedName>
        <fullName evidence="1">Uncharacterized protein</fullName>
    </submittedName>
</protein>
<organism evidence="1 2">
    <name type="scientific">Cylicocyclus nassatus</name>
    <name type="common">Nematode worm</name>
    <dbReference type="NCBI Taxonomy" id="53992"/>
    <lineage>
        <taxon>Eukaryota</taxon>
        <taxon>Metazoa</taxon>
        <taxon>Ecdysozoa</taxon>
        <taxon>Nematoda</taxon>
        <taxon>Chromadorea</taxon>
        <taxon>Rhabditida</taxon>
        <taxon>Rhabditina</taxon>
        <taxon>Rhabditomorpha</taxon>
        <taxon>Strongyloidea</taxon>
        <taxon>Strongylidae</taxon>
        <taxon>Cylicocyclus</taxon>
    </lineage>
</organism>